<reference evidence="2 3" key="1">
    <citation type="submission" date="2019-08" db="EMBL/GenBank/DDBJ databases">
        <title>Archangium and Cystobacter genomes.</title>
        <authorList>
            <person name="Chen I.-C.K."/>
            <person name="Wielgoss S."/>
        </authorList>
    </citation>
    <scope>NUCLEOTIDE SEQUENCE [LARGE SCALE GENOMIC DNA]</scope>
    <source>
        <strain evidence="2 3">Cbm 6</strain>
    </source>
</reference>
<dbReference type="EMBL" id="CP043494">
    <property type="protein sequence ID" value="WNG42894.1"/>
    <property type="molecule type" value="Genomic_DNA"/>
</dbReference>
<keyword evidence="1" id="KW-0812">Transmembrane</keyword>
<keyword evidence="3" id="KW-1185">Reference proteome</keyword>
<keyword evidence="1" id="KW-1133">Transmembrane helix</keyword>
<protein>
    <submittedName>
        <fullName evidence="2">Uncharacterized protein</fullName>
    </submittedName>
</protein>
<feature type="transmembrane region" description="Helical" evidence="1">
    <location>
        <begin position="34"/>
        <end position="54"/>
    </location>
</feature>
<organism evidence="2 3">
    <name type="scientific">Archangium minus</name>
    <dbReference type="NCBI Taxonomy" id="83450"/>
    <lineage>
        <taxon>Bacteria</taxon>
        <taxon>Pseudomonadati</taxon>
        <taxon>Myxococcota</taxon>
        <taxon>Myxococcia</taxon>
        <taxon>Myxococcales</taxon>
        <taxon>Cystobacterineae</taxon>
        <taxon>Archangiaceae</taxon>
        <taxon>Archangium</taxon>
    </lineage>
</organism>
<evidence type="ECO:0000256" key="1">
    <source>
        <dbReference type="SAM" id="Phobius"/>
    </source>
</evidence>
<accession>A0ABY9WGH5</accession>
<keyword evidence="1" id="KW-0472">Membrane</keyword>
<evidence type="ECO:0000313" key="2">
    <source>
        <dbReference type="EMBL" id="WNG42894.1"/>
    </source>
</evidence>
<dbReference type="Proteomes" id="UP001611383">
    <property type="component" value="Chromosome"/>
</dbReference>
<sequence length="77" mass="8560">MTKRDSRSMWLVVAGLAVALVASAIVLHRQGSSLASLVPLFFVWVQLTVILLPLHRVPRLATKLIRQHVPPDAVRSR</sequence>
<proteinExistence type="predicted"/>
<evidence type="ECO:0000313" key="3">
    <source>
        <dbReference type="Proteomes" id="UP001611383"/>
    </source>
</evidence>
<dbReference type="RefSeq" id="WP_395813095.1">
    <property type="nucleotide sequence ID" value="NZ_CP043494.1"/>
</dbReference>
<name>A0ABY9WGH5_9BACT</name>
<gene>
    <name evidence="2" type="ORF">F0U60_01395</name>
</gene>